<dbReference type="InterPro" id="IPR036864">
    <property type="entry name" value="Zn2-C6_fun-type_DNA-bd_sf"/>
</dbReference>
<dbReference type="GO" id="GO:0045944">
    <property type="term" value="P:positive regulation of transcription by RNA polymerase II"/>
    <property type="evidence" value="ECO:0007669"/>
    <property type="project" value="TreeGrafter"/>
</dbReference>
<evidence type="ECO:0000256" key="3">
    <source>
        <dbReference type="ARBA" id="ARBA00023015"/>
    </source>
</evidence>
<dbReference type="InterPro" id="IPR007219">
    <property type="entry name" value="XnlR_reg_dom"/>
</dbReference>
<evidence type="ECO:0000313" key="10">
    <source>
        <dbReference type="Proteomes" id="UP000184073"/>
    </source>
</evidence>
<sequence>MNSPAAPSTPKRSYDPSPDIEGVSNRRKDPKVSRACDACKAKKIRCSGTLPCTTCARRRLACTFASRYGPSELVIEGQYFDLTSGLTFLHRAWSKLSAERGNSVCYGSNDAERNQLVASAGDRPFYSEGHITCNEVFPDEETAHRLFAFYFDTCVVTYRMLHRQTAESWLATMLRNSAHKYAVTTSIGNPRAAIIFTIFAIARFRKLKIENGCSHDLDPGAFRESDALFCAAMGLTDSEMGFPRLESAQARLIQVLYLLQTSRMNKAWYTFGNAYQIISSLGLHRRQHRQPSTSFGERSDYITHQCAKRVFWTAYAIDKYLSVVFGRPRLLHDDEIDQDFPDTVNDEEMETYGPSTTEANEESHIISLIFHAKVAKIIGRISREVYRVDEGQNPQRAAAAHCLVRELHTWHSELPPHLGTVKPSTLIPSFRREATALSLAYLHAVIHATRPFLLGDGNTFSDQQVKDRVNECLSAARKTLELVINMANDDHLFHSFWWTQYVLFCALAVVYVWEIQQNAHSLSRPQEDQEARSLYELAENCRLRLLQGNSAAPSSHRYGIILEELHSEAQQQSIRNCSRMSSSRPQNEYQPDENGLYSEQMAIPAAEFALQAGPSMLDGWQTTDWLDLDSSAFYPFDAFHVPT</sequence>
<feature type="domain" description="Zn(2)-C6 fungal-type" evidence="8">
    <location>
        <begin position="35"/>
        <end position="64"/>
    </location>
</feature>
<keyword evidence="10" id="KW-1185">Reference proteome</keyword>
<gene>
    <name evidence="9" type="ORF">ASPVEDRAFT_140742</name>
</gene>
<keyword evidence="6" id="KW-0539">Nucleus</keyword>
<evidence type="ECO:0000256" key="4">
    <source>
        <dbReference type="ARBA" id="ARBA00023125"/>
    </source>
</evidence>
<feature type="region of interest" description="Disordered" evidence="7">
    <location>
        <begin position="1"/>
        <end position="28"/>
    </location>
</feature>
<dbReference type="CDD" id="cd12148">
    <property type="entry name" value="fungal_TF_MHR"/>
    <property type="match status" value="1"/>
</dbReference>
<name>A0A1L9PYX4_ASPVE</name>
<evidence type="ECO:0000256" key="6">
    <source>
        <dbReference type="ARBA" id="ARBA00023242"/>
    </source>
</evidence>
<keyword evidence="4" id="KW-0238">DNA-binding</keyword>
<evidence type="ECO:0000256" key="5">
    <source>
        <dbReference type="ARBA" id="ARBA00023163"/>
    </source>
</evidence>
<protein>
    <recommendedName>
        <fullName evidence="8">Zn(2)-C6 fungal-type domain-containing protein</fullName>
    </recommendedName>
</protein>
<dbReference type="AlphaFoldDB" id="A0A1L9PYX4"/>
<dbReference type="InterPro" id="IPR001138">
    <property type="entry name" value="Zn2Cys6_DnaBD"/>
</dbReference>
<dbReference type="SMART" id="SM00906">
    <property type="entry name" value="Fungal_trans"/>
    <property type="match status" value="1"/>
</dbReference>
<evidence type="ECO:0000256" key="2">
    <source>
        <dbReference type="ARBA" id="ARBA00022723"/>
    </source>
</evidence>
<dbReference type="GeneID" id="63723193"/>
<keyword evidence="3" id="KW-0805">Transcription regulation</keyword>
<dbReference type="Proteomes" id="UP000184073">
    <property type="component" value="Unassembled WGS sequence"/>
</dbReference>
<dbReference type="GO" id="GO:0008270">
    <property type="term" value="F:zinc ion binding"/>
    <property type="evidence" value="ECO:0007669"/>
    <property type="project" value="InterPro"/>
</dbReference>
<dbReference type="SMART" id="SM00066">
    <property type="entry name" value="GAL4"/>
    <property type="match status" value="1"/>
</dbReference>
<evidence type="ECO:0000256" key="1">
    <source>
        <dbReference type="ARBA" id="ARBA00004123"/>
    </source>
</evidence>
<dbReference type="GO" id="GO:0043565">
    <property type="term" value="F:sequence-specific DNA binding"/>
    <property type="evidence" value="ECO:0007669"/>
    <property type="project" value="TreeGrafter"/>
</dbReference>
<evidence type="ECO:0000259" key="8">
    <source>
        <dbReference type="PROSITE" id="PS50048"/>
    </source>
</evidence>
<dbReference type="Gene3D" id="4.10.240.10">
    <property type="entry name" value="Zn(2)-C6 fungal-type DNA-binding domain"/>
    <property type="match status" value="1"/>
</dbReference>
<dbReference type="PROSITE" id="PS00463">
    <property type="entry name" value="ZN2_CY6_FUNGAL_1"/>
    <property type="match status" value="1"/>
</dbReference>
<dbReference type="PROSITE" id="PS50048">
    <property type="entry name" value="ZN2_CY6_FUNGAL_2"/>
    <property type="match status" value="1"/>
</dbReference>
<organism evidence="9 10">
    <name type="scientific">Aspergillus versicolor CBS 583.65</name>
    <dbReference type="NCBI Taxonomy" id="1036611"/>
    <lineage>
        <taxon>Eukaryota</taxon>
        <taxon>Fungi</taxon>
        <taxon>Dikarya</taxon>
        <taxon>Ascomycota</taxon>
        <taxon>Pezizomycotina</taxon>
        <taxon>Eurotiomycetes</taxon>
        <taxon>Eurotiomycetidae</taxon>
        <taxon>Eurotiales</taxon>
        <taxon>Aspergillaceae</taxon>
        <taxon>Aspergillus</taxon>
        <taxon>Aspergillus subgen. Nidulantes</taxon>
    </lineage>
</organism>
<keyword evidence="2" id="KW-0479">Metal-binding</keyword>
<accession>A0A1L9PYX4</accession>
<proteinExistence type="predicted"/>
<dbReference type="Pfam" id="PF00172">
    <property type="entry name" value="Zn_clus"/>
    <property type="match status" value="1"/>
</dbReference>
<dbReference type="OrthoDB" id="2579025at2759"/>
<dbReference type="PANTHER" id="PTHR47540">
    <property type="entry name" value="THIAMINE REPRESSIBLE GENES REGULATORY PROTEIN THI5"/>
    <property type="match status" value="1"/>
</dbReference>
<dbReference type="PANTHER" id="PTHR47540:SF2">
    <property type="entry name" value="ZN(II)2CYS6 TRANSCRIPTION FACTOR (EUROFUNG)"/>
    <property type="match status" value="1"/>
</dbReference>
<dbReference type="SUPFAM" id="SSF57701">
    <property type="entry name" value="Zn2/Cys6 DNA-binding domain"/>
    <property type="match status" value="1"/>
</dbReference>
<dbReference type="GO" id="GO:0006351">
    <property type="term" value="P:DNA-templated transcription"/>
    <property type="evidence" value="ECO:0007669"/>
    <property type="project" value="InterPro"/>
</dbReference>
<dbReference type="Pfam" id="PF04082">
    <property type="entry name" value="Fungal_trans"/>
    <property type="match status" value="1"/>
</dbReference>
<dbReference type="VEuPathDB" id="FungiDB:ASPVEDRAFT_140742"/>
<dbReference type="RefSeq" id="XP_040672470.1">
    <property type="nucleotide sequence ID" value="XM_040807682.1"/>
</dbReference>
<dbReference type="CDD" id="cd00067">
    <property type="entry name" value="GAL4"/>
    <property type="match status" value="1"/>
</dbReference>
<comment type="subcellular location">
    <subcellularLocation>
        <location evidence="1">Nucleus</location>
    </subcellularLocation>
</comment>
<dbReference type="GO" id="GO:0005634">
    <property type="term" value="C:nucleus"/>
    <property type="evidence" value="ECO:0007669"/>
    <property type="project" value="UniProtKB-SubCell"/>
</dbReference>
<dbReference type="InterPro" id="IPR051711">
    <property type="entry name" value="Stress_Response_Reg"/>
</dbReference>
<reference evidence="10" key="1">
    <citation type="journal article" date="2017" name="Genome Biol.">
        <title>Comparative genomics reveals high biological diversity and specific adaptations in the industrially and medically important fungal genus Aspergillus.</title>
        <authorList>
            <person name="de Vries R.P."/>
            <person name="Riley R."/>
            <person name="Wiebenga A."/>
            <person name="Aguilar-Osorio G."/>
            <person name="Amillis S."/>
            <person name="Uchima C.A."/>
            <person name="Anderluh G."/>
            <person name="Asadollahi M."/>
            <person name="Askin M."/>
            <person name="Barry K."/>
            <person name="Battaglia E."/>
            <person name="Bayram O."/>
            <person name="Benocci T."/>
            <person name="Braus-Stromeyer S.A."/>
            <person name="Caldana C."/>
            <person name="Canovas D."/>
            <person name="Cerqueira G.C."/>
            <person name="Chen F."/>
            <person name="Chen W."/>
            <person name="Choi C."/>
            <person name="Clum A."/>
            <person name="Dos Santos R.A."/>
            <person name="Damasio A.R."/>
            <person name="Diallinas G."/>
            <person name="Emri T."/>
            <person name="Fekete E."/>
            <person name="Flipphi M."/>
            <person name="Freyberg S."/>
            <person name="Gallo A."/>
            <person name="Gournas C."/>
            <person name="Habgood R."/>
            <person name="Hainaut M."/>
            <person name="Harispe M.L."/>
            <person name="Henrissat B."/>
            <person name="Hilden K.S."/>
            <person name="Hope R."/>
            <person name="Hossain A."/>
            <person name="Karabika E."/>
            <person name="Karaffa L."/>
            <person name="Karanyi Z."/>
            <person name="Krasevec N."/>
            <person name="Kuo A."/>
            <person name="Kusch H."/>
            <person name="LaButti K."/>
            <person name="Lagendijk E.L."/>
            <person name="Lapidus A."/>
            <person name="Levasseur A."/>
            <person name="Lindquist E."/>
            <person name="Lipzen A."/>
            <person name="Logrieco A.F."/>
            <person name="MacCabe A."/>
            <person name="Maekelae M.R."/>
            <person name="Malavazi I."/>
            <person name="Melin P."/>
            <person name="Meyer V."/>
            <person name="Mielnichuk N."/>
            <person name="Miskei M."/>
            <person name="Molnar A.P."/>
            <person name="Mule G."/>
            <person name="Ngan C.Y."/>
            <person name="Orejas M."/>
            <person name="Orosz E."/>
            <person name="Ouedraogo J.P."/>
            <person name="Overkamp K.M."/>
            <person name="Park H.-S."/>
            <person name="Perrone G."/>
            <person name="Piumi F."/>
            <person name="Punt P.J."/>
            <person name="Ram A.F."/>
            <person name="Ramon A."/>
            <person name="Rauscher S."/>
            <person name="Record E."/>
            <person name="Riano-Pachon D.M."/>
            <person name="Robert V."/>
            <person name="Roehrig J."/>
            <person name="Ruller R."/>
            <person name="Salamov A."/>
            <person name="Salih N.S."/>
            <person name="Samson R.A."/>
            <person name="Sandor E."/>
            <person name="Sanguinetti M."/>
            <person name="Schuetze T."/>
            <person name="Sepcic K."/>
            <person name="Shelest E."/>
            <person name="Sherlock G."/>
            <person name="Sophianopoulou V."/>
            <person name="Squina F.M."/>
            <person name="Sun H."/>
            <person name="Susca A."/>
            <person name="Todd R.B."/>
            <person name="Tsang A."/>
            <person name="Unkles S.E."/>
            <person name="van de Wiele N."/>
            <person name="van Rossen-Uffink D."/>
            <person name="Oliveira J.V."/>
            <person name="Vesth T.C."/>
            <person name="Visser J."/>
            <person name="Yu J.-H."/>
            <person name="Zhou M."/>
            <person name="Andersen M.R."/>
            <person name="Archer D.B."/>
            <person name="Baker S.E."/>
            <person name="Benoit I."/>
            <person name="Brakhage A.A."/>
            <person name="Braus G.H."/>
            <person name="Fischer R."/>
            <person name="Frisvad J.C."/>
            <person name="Goldman G.H."/>
            <person name="Houbraken J."/>
            <person name="Oakley B."/>
            <person name="Pocsi I."/>
            <person name="Scazzocchio C."/>
            <person name="Seiboth B."/>
            <person name="vanKuyk P.A."/>
            <person name="Wortman J."/>
            <person name="Dyer P.S."/>
            <person name="Grigoriev I.V."/>
        </authorList>
    </citation>
    <scope>NUCLEOTIDE SEQUENCE [LARGE SCALE GENOMIC DNA]</scope>
    <source>
        <strain evidence="10">CBS 583.65</strain>
    </source>
</reference>
<keyword evidence="5" id="KW-0804">Transcription</keyword>
<evidence type="ECO:0000313" key="9">
    <source>
        <dbReference type="EMBL" id="OJJ06708.1"/>
    </source>
</evidence>
<evidence type="ECO:0000256" key="7">
    <source>
        <dbReference type="SAM" id="MobiDB-lite"/>
    </source>
</evidence>
<dbReference type="GO" id="GO:0000981">
    <property type="term" value="F:DNA-binding transcription factor activity, RNA polymerase II-specific"/>
    <property type="evidence" value="ECO:0007669"/>
    <property type="project" value="InterPro"/>
</dbReference>
<dbReference type="EMBL" id="KV878135">
    <property type="protein sequence ID" value="OJJ06708.1"/>
    <property type="molecule type" value="Genomic_DNA"/>
</dbReference>